<keyword evidence="3" id="KW-0804">Transcription</keyword>
<reference evidence="7" key="1">
    <citation type="submission" date="2023-01" db="EMBL/GenBank/DDBJ databases">
        <title>The genome sequence of Kordiimonadaceae bacterium 6D33.</title>
        <authorList>
            <person name="Liu Y."/>
        </authorList>
    </citation>
    <scope>NUCLEOTIDE SEQUENCE</scope>
    <source>
        <strain evidence="7">6D33</strain>
    </source>
</reference>
<dbReference type="InterPro" id="IPR041586">
    <property type="entry name" value="PsrA_TetR_C"/>
</dbReference>
<keyword evidence="1" id="KW-0805">Transcription regulation</keyword>
<dbReference type="Pfam" id="PF00440">
    <property type="entry name" value="TetR_N"/>
    <property type="match status" value="1"/>
</dbReference>
<dbReference type="Pfam" id="PF17939">
    <property type="entry name" value="TetR_C_30"/>
    <property type="match status" value="1"/>
</dbReference>
<dbReference type="InterPro" id="IPR036271">
    <property type="entry name" value="Tet_transcr_reg_TetR-rel_C_sf"/>
</dbReference>
<evidence type="ECO:0000256" key="1">
    <source>
        <dbReference type="ARBA" id="ARBA00023015"/>
    </source>
</evidence>
<evidence type="ECO:0000313" key="7">
    <source>
        <dbReference type="EMBL" id="WCL53628.1"/>
    </source>
</evidence>
<dbReference type="InterPro" id="IPR001647">
    <property type="entry name" value="HTH_TetR"/>
</dbReference>
<dbReference type="GO" id="GO:0000976">
    <property type="term" value="F:transcription cis-regulatory region binding"/>
    <property type="evidence" value="ECO:0007669"/>
    <property type="project" value="TreeGrafter"/>
</dbReference>
<keyword evidence="2 4" id="KW-0238">DNA-binding</keyword>
<dbReference type="SUPFAM" id="SSF46689">
    <property type="entry name" value="Homeodomain-like"/>
    <property type="match status" value="1"/>
</dbReference>
<proteinExistence type="predicted"/>
<dbReference type="SUPFAM" id="SSF48498">
    <property type="entry name" value="Tetracyclin repressor-like, C-terminal domain"/>
    <property type="match status" value="1"/>
</dbReference>
<name>A0AAE9XU93_9PROT</name>
<dbReference type="EMBL" id="CP116805">
    <property type="protein sequence ID" value="WCL53628.1"/>
    <property type="molecule type" value="Genomic_DNA"/>
</dbReference>
<dbReference type="GO" id="GO:0003700">
    <property type="term" value="F:DNA-binding transcription factor activity"/>
    <property type="evidence" value="ECO:0007669"/>
    <property type="project" value="TreeGrafter"/>
</dbReference>
<gene>
    <name evidence="7" type="ORF">PH603_13900</name>
</gene>
<evidence type="ECO:0000256" key="4">
    <source>
        <dbReference type="PROSITE-ProRule" id="PRU00335"/>
    </source>
</evidence>
<keyword evidence="8" id="KW-1185">Reference proteome</keyword>
<organism evidence="7 8">
    <name type="scientific">Gimibacter soli</name>
    <dbReference type="NCBI Taxonomy" id="3024400"/>
    <lineage>
        <taxon>Bacteria</taxon>
        <taxon>Pseudomonadati</taxon>
        <taxon>Pseudomonadota</taxon>
        <taxon>Alphaproteobacteria</taxon>
        <taxon>Kordiimonadales</taxon>
        <taxon>Temperatibacteraceae</taxon>
        <taxon>Gimibacter</taxon>
    </lineage>
</organism>
<evidence type="ECO:0000313" key="8">
    <source>
        <dbReference type="Proteomes" id="UP001217500"/>
    </source>
</evidence>
<dbReference type="Gene3D" id="1.10.357.10">
    <property type="entry name" value="Tetracycline Repressor, domain 2"/>
    <property type="match status" value="1"/>
</dbReference>
<dbReference type="Proteomes" id="UP001217500">
    <property type="component" value="Chromosome"/>
</dbReference>
<dbReference type="InterPro" id="IPR009057">
    <property type="entry name" value="Homeodomain-like_sf"/>
</dbReference>
<dbReference type="PROSITE" id="PS50977">
    <property type="entry name" value="HTH_TETR_2"/>
    <property type="match status" value="1"/>
</dbReference>
<dbReference type="PANTHER" id="PTHR30055">
    <property type="entry name" value="HTH-TYPE TRANSCRIPTIONAL REGULATOR RUTR"/>
    <property type="match status" value="1"/>
</dbReference>
<feature type="domain" description="HTH tetR-type" evidence="6">
    <location>
        <begin position="21"/>
        <end position="81"/>
    </location>
</feature>
<evidence type="ECO:0000256" key="2">
    <source>
        <dbReference type="ARBA" id="ARBA00023125"/>
    </source>
</evidence>
<feature type="region of interest" description="Disordered" evidence="5">
    <location>
        <begin position="1"/>
        <end position="23"/>
    </location>
</feature>
<evidence type="ECO:0000256" key="5">
    <source>
        <dbReference type="SAM" id="MobiDB-lite"/>
    </source>
</evidence>
<dbReference type="KEGG" id="gso:PH603_13900"/>
<dbReference type="RefSeq" id="WP_289503140.1">
    <property type="nucleotide sequence ID" value="NZ_CP116805.1"/>
</dbReference>
<dbReference type="AlphaFoldDB" id="A0AAE9XU93"/>
<feature type="DNA-binding region" description="H-T-H motif" evidence="4">
    <location>
        <begin position="44"/>
        <end position="63"/>
    </location>
</feature>
<evidence type="ECO:0000259" key="6">
    <source>
        <dbReference type="PROSITE" id="PS50977"/>
    </source>
</evidence>
<evidence type="ECO:0000256" key="3">
    <source>
        <dbReference type="ARBA" id="ARBA00023163"/>
    </source>
</evidence>
<dbReference type="PANTHER" id="PTHR30055:SF234">
    <property type="entry name" value="HTH-TYPE TRANSCRIPTIONAL REGULATOR BETI"/>
    <property type="match status" value="1"/>
</dbReference>
<dbReference type="PRINTS" id="PR00455">
    <property type="entry name" value="HTHTETR"/>
</dbReference>
<sequence>MAAVSTAKKQPVRRRQADRREESRERILDAAEELLARRGYDGVTMREIASASATDTSLLHYYFNTKAGLFDAVIARRAGIVNETRQVSLDAYAAGHAGKMTAEGVVRAYLEPTFRFMMSGEPGFLNYGALIAKLNSTAMGGDVDTTHTPFDPVVRRLVEMLAEVRPDVKEADIYWFYHLMSGAISLSLAQTGRIDVLSGGQCRSGDFAAILDRMTRVFGEGFKSLGKLA</sequence>
<accession>A0AAE9XU93</accession>
<dbReference type="InterPro" id="IPR050109">
    <property type="entry name" value="HTH-type_TetR-like_transc_reg"/>
</dbReference>
<protein>
    <submittedName>
        <fullName evidence="7">TetR/AcrR family transcriptional regulator</fullName>
    </submittedName>
</protein>